<reference evidence="6" key="1">
    <citation type="submission" date="2017-02" db="UniProtKB">
        <authorList>
            <consortium name="WormBaseParasite"/>
        </authorList>
    </citation>
    <scope>IDENTIFICATION</scope>
</reference>
<dbReference type="SUPFAM" id="SSF54928">
    <property type="entry name" value="RNA-binding domain, RBD"/>
    <property type="match status" value="1"/>
</dbReference>
<keyword evidence="1 2" id="KW-0694">RNA-binding</keyword>
<dbReference type="InterPro" id="IPR051847">
    <property type="entry name" value="RNA_proc/Spliceosome_comp"/>
</dbReference>
<evidence type="ECO:0000256" key="3">
    <source>
        <dbReference type="SAM" id="Coils"/>
    </source>
</evidence>
<dbReference type="SMART" id="SM00360">
    <property type="entry name" value="RRM"/>
    <property type="match status" value="1"/>
</dbReference>
<dbReference type="Gene3D" id="3.30.70.330">
    <property type="match status" value="1"/>
</dbReference>
<evidence type="ECO:0000256" key="2">
    <source>
        <dbReference type="PROSITE-ProRule" id="PRU00176"/>
    </source>
</evidence>
<dbReference type="GO" id="GO:0071011">
    <property type="term" value="C:precatalytic spliceosome"/>
    <property type="evidence" value="ECO:0007669"/>
    <property type="project" value="TreeGrafter"/>
</dbReference>
<dbReference type="GO" id="GO:0005686">
    <property type="term" value="C:U2 snRNP"/>
    <property type="evidence" value="ECO:0007669"/>
    <property type="project" value="TreeGrafter"/>
</dbReference>
<dbReference type="CDD" id="cd12411">
    <property type="entry name" value="RRM_ist3_like"/>
    <property type="match status" value="1"/>
</dbReference>
<dbReference type="InterPro" id="IPR035979">
    <property type="entry name" value="RBD_domain_sf"/>
</dbReference>
<dbReference type="STRING" id="131310.A0A0N4ZAJ6"/>
<dbReference type="Pfam" id="PF00076">
    <property type="entry name" value="RRM_1"/>
    <property type="match status" value="1"/>
</dbReference>
<dbReference type="WBParaSite" id="PTRK_0000447400.1">
    <property type="protein sequence ID" value="PTRK_0000447400.1"/>
    <property type="gene ID" value="PTRK_0000447400"/>
</dbReference>
<sequence>MNRVSNIRSIQALNEKELKTGVSGDYTKSWHRQYKDSAWIHINGLSYDLTEGDIISVFSQYGEIVNINLVRDAKTGKSKGFCFLCYQDQRSTVLAVDNLNGITLLKRILKVDHVEEYKVPKFKESLDDGTKKLLEEGCAPKPIQLTSEEVEKLQMEENQRYQRNVEKCNEILPLNMDAVDPELLKTMKKIKKKEKKEAKREEKLRKQEKRIAKAVGDKGNPDEIEHWGSKRIKLERIDDEKDIYNSNPSFMFTKEKKLAPPPPTHNVRPDFDKSDWRDIELFKIVREQEKAVHGEKTHKWKEPETFIPKRLAK</sequence>
<keyword evidence="5" id="KW-1185">Reference proteome</keyword>
<dbReference type="InterPro" id="IPR045844">
    <property type="entry name" value="RRM_Ist3-like"/>
</dbReference>
<feature type="domain" description="RRM" evidence="4">
    <location>
        <begin position="38"/>
        <end position="116"/>
    </location>
</feature>
<evidence type="ECO:0000259" key="4">
    <source>
        <dbReference type="PROSITE" id="PS50102"/>
    </source>
</evidence>
<dbReference type="GO" id="GO:0000398">
    <property type="term" value="P:mRNA splicing, via spliceosome"/>
    <property type="evidence" value="ECO:0007669"/>
    <property type="project" value="InterPro"/>
</dbReference>
<evidence type="ECO:0000256" key="1">
    <source>
        <dbReference type="ARBA" id="ARBA00022884"/>
    </source>
</evidence>
<keyword evidence="3" id="KW-0175">Coiled coil</keyword>
<dbReference type="GO" id="GO:0003723">
    <property type="term" value="F:RNA binding"/>
    <property type="evidence" value="ECO:0007669"/>
    <property type="project" value="UniProtKB-UniRule"/>
</dbReference>
<dbReference type="FunFam" id="3.30.70.330:FF:000962">
    <property type="entry name" value="RBMX2 ortholog"/>
    <property type="match status" value="1"/>
</dbReference>
<organism evidence="5 6">
    <name type="scientific">Parastrongyloides trichosuri</name>
    <name type="common">Possum-specific nematode worm</name>
    <dbReference type="NCBI Taxonomy" id="131310"/>
    <lineage>
        <taxon>Eukaryota</taxon>
        <taxon>Metazoa</taxon>
        <taxon>Ecdysozoa</taxon>
        <taxon>Nematoda</taxon>
        <taxon>Chromadorea</taxon>
        <taxon>Rhabditida</taxon>
        <taxon>Tylenchina</taxon>
        <taxon>Panagrolaimomorpha</taxon>
        <taxon>Strongyloidoidea</taxon>
        <taxon>Strongyloididae</taxon>
        <taxon>Parastrongyloides</taxon>
    </lineage>
</organism>
<dbReference type="PANTHER" id="PTHR45880">
    <property type="entry name" value="RNA-BINDING MOTIF PROTEIN, X-LINKED 2"/>
    <property type="match status" value="1"/>
</dbReference>
<dbReference type="GO" id="GO:0071013">
    <property type="term" value="C:catalytic step 2 spliceosome"/>
    <property type="evidence" value="ECO:0007669"/>
    <property type="project" value="TreeGrafter"/>
</dbReference>
<dbReference type="Proteomes" id="UP000038045">
    <property type="component" value="Unplaced"/>
</dbReference>
<protein>
    <submittedName>
        <fullName evidence="6">RRM domain-containing protein</fullName>
    </submittedName>
</protein>
<accession>A0A0N4ZAJ6</accession>
<dbReference type="AlphaFoldDB" id="A0A0N4ZAJ6"/>
<feature type="coiled-coil region" evidence="3">
    <location>
        <begin position="184"/>
        <end position="211"/>
    </location>
</feature>
<dbReference type="PANTHER" id="PTHR45880:SF1">
    <property type="entry name" value="RNA-BINDING MOTIF PROTEIN, X-LINKED 2"/>
    <property type="match status" value="1"/>
</dbReference>
<dbReference type="InterPro" id="IPR000504">
    <property type="entry name" value="RRM_dom"/>
</dbReference>
<evidence type="ECO:0000313" key="5">
    <source>
        <dbReference type="Proteomes" id="UP000038045"/>
    </source>
</evidence>
<proteinExistence type="predicted"/>
<name>A0A0N4ZAJ6_PARTI</name>
<dbReference type="InterPro" id="IPR012677">
    <property type="entry name" value="Nucleotide-bd_a/b_plait_sf"/>
</dbReference>
<evidence type="ECO:0000313" key="6">
    <source>
        <dbReference type="WBParaSite" id="PTRK_0000447400.1"/>
    </source>
</evidence>
<dbReference type="PROSITE" id="PS50102">
    <property type="entry name" value="RRM"/>
    <property type="match status" value="1"/>
</dbReference>